<reference evidence="4 5" key="1">
    <citation type="journal article" date="2024" name="Commun. Biol.">
        <title>Comparative genomic analysis of thermophilic fungi reveals convergent evolutionary adaptations and gene losses.</title>
        <authorList>
            <person name="Steindorff A.S."/>
            <person name="Aguilar-Pontes M.V."/>
            <person name="Robinson A.J."/>
            <person name="Andreopoulos B."/>
            <person name="LaButti K."/>
            <person name="Kuo A."/>
            <person name="Mondo S."/>
            <person name="Riley R."/>
            <person name="Otillar R."/>
            <person name="Haridas S."/>
            <person name="Lipzen A."/>
            <person name="Grimwood J."/>
            <person name="Schmutz J."/>
            <person name="Clum A."/>
            <person name="Reid I.D."/>
            <person name="Moisan M.C."/>
            <person name="Butler G."/>
            <person name="Nguyen T.T.M."/>
            <person name="Dewar K."/>
            <person name="Conant G."/>
            <person name="Drula E."/>
            <person name="Henrissat B."/>
            <person name="Hansel C."/>
            <person name="Singer S."/>
            <person name="Hutchinson M.I."/>
            <person name="de Vries R.P."/>
            <person name="Natvig D.O."/>
            <person name="Powell A.J."/>
            <person name="Tsang A."/>
            <person name="Grigoriev I.V."/>
        </authorList>
    </citation>
    <scope>NUCLEOTIDE SEQUENCE [LARGE SCALE GENOMIC DNA]</scope>
    <source>
        <strain evidence="4 5">CBS 494.80</strain>
    </source>
</reference>
<organism evidence="4 5">
    <name type="scientific">Oculimacula yallundae</name>
    <dbReference type="NCBI Taxonomy" id="86028"/>
    <lineage>
        <taxon>Eukaryota</taxon>
        <taxon>Fungi</taxon>
        <taxon>Dikarya</taxon>
        <taxon>Ascomycota</taxon>
        <taxon>Pezizomycotina</taxon>
        <taxon>Leotiomycetes</taxon>
        <taxon>Helotiales</taxon>
        <taxon>Ploettnerulaceae</taxon>
        <taxon>Oculimacula</taxon>
    </lineage>
</organism>
<feature type="transmembrane region" description="Helical" evidence="3">
    <location>
        <begin position="234"/>
        <end position="252"/>
    </location>
</feature>
<feature type="transmembrane region" description="Helical" evidence="3">
    <location>
        <begin position="309"/>
        <end position="326"/>
    </location>
</feature>
<feature type="coiled-coil region" evidence="1">
    <location>
        <begin position="366"/>
        <end position="393"/>
    </location>
</feature>
<evidence type="ECO:0000256" key="2">
    <source>
        <dbReference type="SAM" id="MobiDB-lite"/>
    </source>
</evidence>
<keyword evidence="1" id="KW-0175">Coiled coil</keyword>
<name>A0ABR4BPS9_9HELO</name>
<protein>
    <submittedName>
        <fullName evidence="4">Uncharacterized protein</fullName>
    </submittedName>
</protein>
<feature type="transmembrane region" description="Helical" evidence="3">
    <location>
        <begin position="273"/>
        <end position="297"/>
    </location>
</feature>
<keyword evidence="3" id="KW-0472">Membrane</keyword>
<accession>A0ABR4BPS9</accession>
<feature type="compositionally biased region" description="Basic and acidic residues" evidence="2">
    <location>
        <begin position="1002"/>
        <end position="1012"/>
    </location>
</feature>
<feature type="compositionally biased region" description="Low complexity" evidence="2">
    <location>
        <begin position="985"/>
        <end position="995"/>
    </location>
</feature>
<evidence type="ECO:0000313" key="4">
    <source>
        <dbReference type="EMBL" id="KAL2059786.1"/>
    </source>
</evidence>
<sequence>MQANVEDEEWDLDRVAQDARTTIQLAQMRERRRLRSQRELDAQETVKNETQRLENAHFWQQQDRSLQLATEASLQQQRLIHEQRADEVRRREEEDAAQPVLATIPLAFTYRWFSIRVRRSWQASTPGVRVLSPLVACSTLYIFLSYTYQLLLGWVFYTYAYYLAYNGFEYTIDGCYTAKLLKRSFWNREQTHAEWFKLKSCEAFDDASDREESLSPAAMLVQKMWRDPFGSSPGIYLTTLALIVYFVLPPVSRKLRCWSGSLWRELKPLWGRIPWATISWGKIALICLISYLAFYLAENLYSAEIHTPLSIMVGLGITLFISFIFLKSKPRTVQRRVSIHNACLHNDPCFCYEERDFQLSKLGDTNESLLLRLEIAQNDLASQKQLVDAASRSLRLGTDRSTEPDNDGLPPARRQRERSGDSRSTHWENMFMVRDEEYGNLLNEKNEQERQFSHQLERLRKDINYTTGISLDTETANNKLCEANATIRNLERQNNALSMAGMSLRHELAREKESHSEKCQNEAGCQRRIRELEENIDRIIAHMKEDQFLVTDACIKLGMDAKEAEHIQLRAYLAEVTIKLAQLYTMGVPGADTMDLQVDIMRKEVARETTYKNRLERELERLGGNVLDVRMGLDTTRPQDWKTVFMTYEENHLRIFPIYLSLWQAIVDMTEIYAREGFVLPMWYEEPVRTDMDTEVLALEPAEAAMQLAKASEAADVHSFEALIEKIVISEFQRLYNRGIQLLSFLDSNMTVHANIAGISGVNKILNEVLHQVLDFTPALLLNHSTERQLSPRKQHKFRIYTAMRTTITSLNILILSNKRHPPPWLSTTNLNTLFSKPYSTPENFSANLSNHELSILATRIHQLLTFTETYSLPGTKSGPPHVHIQHDPTYTTRWTRLVIARTFAELTISHWNVHKSQKEVLITDPQGRQLITFQPNPALLPLDEDKFREAAGLKPIQREDRRWPDDWKAKMITDPTSGPALIFAPNPATQNTNPPNGPRSDGTERDKTKDPERVKLVNEWTQNQERCQQLYNHVIGYGLKGSLPRLNVVALRANADVRVMRQDVTNFQDLQNQYANALATGGQGIPAWRKNGGKMNP</sequence>
<evidence type="ECO:0000313" key="5">
    <source>
        <dbReference type="Proteomes" id="UP001595075"/>
    </source>
</evidence>
<keyword evidence="3" id="KW-0812">Transmembrane</keyword>
<keyword evidence="5" id="KW-1185">Reference proteome</keyword>
<evidence type="ECO:0000256" key="3">
    <source>
        <dbReference type="SAM" id="Phobius"/>
    </source>
</evidence>
<evidence type="ECO:0000256" key="1">
    <source>
        <dbReference type="SAM" id="Coils"/>
    </source>
</evidence>
<feature type="transmembrane region" description="Helical" evidence="3">
    <location>
        <begin position="134"/>
        <end position="157"/>
    </location>
</feature>
<keyword evidence="3" id="KW-1133">Transmembrane helix</keyword>
<feature type="region of interest" description="Disordered" evidence="2">
    <location>
        <begin position="393"/>
        <end position="427"/>
    </location>
</feature>
<gene>
    <name evidence="4" type="ORF">VTL71DRAFT_10170</name>
</gene>
<feature type="region of interest" description="Disordered" evidence="2">
    <location>
        <begin position="977"/>
        <end position="1012"/>
    </location>
</feature>
<feature type="compositionally biased region" description="Basic and acidic residues" evidence="2">
    <location>
        <begin position="417"/>
        <end position="426"/>
    </location>
</feature>
<dbReference type="EMBL" id="JAZHXI010000026">
    <property type="protein sequence ID" value="KAL2059786.1"/>
    <property type="molecule type" value="Genomic_DNA"/>
</dbReference>
<comment type="caution">
    <text evidence="4">The sequence shown here is derived from an EMBL/GenBank/DDBJ whole genome shotgun (WGS) entry which is preliminary data.</text>
</comment>
<dbReference type="Proteomes" id="UP001595075">
    <property type="component" value="Unassembled WGS sequence"/>
</dbReference>
<proteinExistence type="predicted"/>